<evidence type="ECO:0000259" key="2">
    <source>
        <dbReference type="PROSITE" id="PS51733"/>
    </source>
</evidence>
<dbReference type="Pfam" id="PF03099">
    <property type="entry name" value="BPL_LplA_LipB"/>
    <property type="match status" value="1"/>
</dbReference>
<dbReference type="AlphaFoldDB" id="A0A7G7G568"/>
<name>A0A7G7G568_9BACT</name>
<keyword evidence="1 3" id="KW-0436">Ligase</keyword>
<dbReference type="SUPFAM" id="SSF55681">
    <property type="entry name" value="Class II aaRS and biotin synthetases"/>
    <property type="match status" value="1"/>
</dbReference>
<dbReference type="InterPro" id="IPR004143">
    <property type="entry name" value="BPL_LPL_catalytic"/>
</dbReference>
<dbReference type="CDD" id="cd16442">
    <property type="entry name" value="BPL"/>
    <property type="match status" value="1"/>
</dbReference>
<reference evidence="3 4" key="1">
    <citation type="journal article" date="2018" name="Int. J. Syst. Evol. Microbiol.">
        <title>Adhaeribacter swui sp. nov., isolated from wet mud.</title>
        <authorList>
            <person name="Kim D.U."/>
            <person name="Kim K.W."/>
            <person name="Kang M.S."/>
            <person name="Kim J.Y."/>
            <person name="Jang J.H."/>
            <person name="Kim M.K."/>
        </authorList>
    </citation>
    <scope>NUCLEOTIDE SEQUENCE [LARGE SCALE GENOMIC DNA]</scope>
    <source>
        <strain evidence="3 4">KCTC 52873</strain>
    </source>
</reference>
<dbReference type="Proteomes" id="UP000515237">
    <property type="component" value="Chromosome"/>
</dbReference>
<dbReference type="PANTHER" id="PTHR12835">
    <property type="entry name" value="BIOTIN PROTEIN LIGASE"/>
    <property type="match status" value="1"/>
</dbReference>
<protein>
    <submittedName>
        <fullName evidence="3">Biotin--[acetyl-CoA-carboxylase] ligase</fullName>
        <ecNumber evidence="3">6.3.4.15</ecNumber>
    </submittedName>
</protein>
<dbReference type="PROSITE" id="PS51733">
    <property type="entry name" value="BPL_LPL_CATALYTIC"/>
    <property type="match status" value="1"/>
</dbReference>
<keyword evidence="4" id="KW-1185">Reference proteome</keyword>
<dbReference type="Gene3D" id="3.30.930.10">
    <property type="entry name" value="Bira Bifunctional Protein, Domain 2"/>
    <property type="match status" value="1"/>
</dbReference>
<dbReference type="RefSeq" id="WP_185273082.1">
    <property type="nucleotide sequence ID" value="NZ_CP055156.1"/>
</dbReference>
<dbReference type="PANTHER" id="PTHR12835:SF5">
    <property type="entry name" value="BIOTIN--PROTEIN LIGASE"/>
    <property type="match status" value="1"/>
</dbReference>
<accession>A0A7G7G568</accession>
<evidence type="ECO:0000313" key="3">
    <source>
        <dbReference type="EMBL" id="QNF32302.1"/>
    </source>
</evidence>
<dbReference type="GO" id="GO:0004077">
    <property type="term" value="F:biotin--[biotin carboxyl-carrier protein] ligase activity"/>
    <property type="evidence" value="ECO:0007669"/>
    <property type="project" value="UniProtKB-EC"/>
</dbReference>
<dbReference type="EC" id="6.3.4.15" evidence="3"/>
<dbReference type="InterPro" id="IPR004408">
    <property type="entry name" value="Biotin_CoA_COase_ligase"/>
</dbReference>
<organism evidence="3 4">
    <name type="scientific">Adhaeribacter swui</name>
    <dbReference type="NCBI Taxonomy" id="2086471"/>
    <lineage>
        <taxon>Bacteria</taxon>
        <taxon>Pseudomonadati</taxon>
        <taxon>Bacteroidota</taxon>
        <taxon>Cytophagia</taxon>
        <taxon>Cytophagales</taxon>
        <taxon>Hymenobacteraceae</taxon>
        <taxon>Adhaeribacter</taxon>
    </lineage>
</organism>
<dbReference type="EMBL" id="CP055156">
    <property type="protein sequence ID" value="QNF32302.1"/>
    <property type="molecule type" value="Genomic_DNA"/>
</dbReference>
<dbReference type="KEGG" id="aswu:HUW51_06000"/>
<dbReference type="NCBIfam" id="TIGR00121">
    <property type="entry name" value="birA_ligase"/>
    <property type="match status" value="1"/>
</dbReference>
<evidence type="ECO:0000256" key="1">
    <source>
        <dbReference type="ARBA" id="ARBA00022598"/>
    </source>
</evidence>
<gene>
    <name evidence="3" type="ORF">HUW51_06000</name>
</gene>
<feature type="domain" description="BPL/LPL catalytic" evidence="2">
    <location>
        <begin position="1"/>
        <end position="188"/>
    </location>
</feature>
<proteinExistence type="predicted"/>
<evidence type="ECO:0000313" key="4">
    <source>
        <dbReference type="Proteomes" id="UP000515237"/>
    </source>
</evidence>
<dbReference type="GO" id="GO:0005737">
    <property type="term" value="C:cytoplasm"/>
    <property type="evidence" value="ECO:0007669"/>
    <property type="project" value="TreeGrafter"/>
</dbReference>
<sequence>MPQYSPKTLFIGKQLVYLPACPSTNTIASELLVKNKATEGCVVVTDHQTAGQGQRGNTWEADPDKNITLSVILKPVFLSTSQQFYLTMCVSLAVLDTAQSIIPEIIKIKWPNDIVAGDKKLAGILIQNTVSGSFLQHSVVGIGLNVNQKIFHYPRATSLAKLTNKEFNRAIVTEKLLENLEKRYLELRSGQLEKLKFLYLQTLYRYQSIHFFEINGEKTAGQIMGIDANGRLALQIKHELRYFNFKEIIYLY</sequence>
<dbReference type="InterPro" id="IPR045864">
    <property type="entry name" value="aa-tRNA-synth_II/BPL/LPL"/>
</dbReference>